<dbReference type="Proteomes" id="UP000823674">
    <property type="component" value="Chromosome A04"/>
</dbReference>
<proteinExistence type="inferred from homology"/>
<sequence length="239" mass="26780">MMGKRIASFKNLAKKAKSFKMREGSSEYVLIGEGGDTSPTKKSTGTFAVYVGEERVKQLVPTSYLKHPLFRMLLDKSRDELHCSDQKVMLVVPCSLSAFQDVVNAIESCNGNFDFGDFVEEIASFKNLAKKVKRIKTRERGSEYVLLGEGDDISPTKTSTGTFPVYVGEERVRQVVPMSYLNHLIFRMLLDKSRDEFHCSDQKVMLVVPCSLSAFQDVVNAIESCSGNFDLGDFVEELL</sequence>
<evidence type="ECO:0000313" key="5">
    <source>
        <dbReference type="Proteomes" id="UP000823674"/>
    </source>
</evidence>
<comment type="similarity">
    <text evidence="1">Belongs to the ARG7 family.</text>
</comment>
<reference evidence="4 5" key="1">
    <citation type="submission" date="2021-03" db="EMBL/GenBank/DDBJ databases">
        <authorList>
            <person name="King G.J."/>
            <person name="Bancroft I."/>
            <person name="Baten A."/>
            <person name="Bloomfield J."/>
            <person name="Borpatragohain P."/>
            <person name="He Z."/>
            <person name="Irish N."/>
            <person name="Irwin J."/>
            <person name="Liu K."/>
            <person name="Mauleon R.P."/>
            <person name="Moore J."/>
            <person name="Morris R."/>
            <person name="Ostergaard L."/>
            <person name="Wang B."/>
            <person name="Wells R."/>
        </authorList>
    </citation>
    <scope>NUCLEOTIDE SEQUENCE [LARGE SCALE GENOMIC DNA]</scope>
    <source>
        <strain evidence="4">R-o-18</strain>
        <tissue evidence="4">Leaf</tissue>
    </source>
</reference>
<organism evidence="4 5">
    <name type="scientific">Brassica rapa subsp. trilocularis</name>
    <dbReference type="NCBI Taxonomy" id="1813537"/>
    <lineage>
        <taxon>Eukaryota</taxon>
        <taxon>Viridiplantae</taxon>
        <taxon>Streptophyta</taxon>
        <taxon>Embryophyta</taxon>
        <taxon>Tracheophyta</taxon>
        <taxon>Spermatophyta</taxon>
        <taxon>Magnoliopsida</taxon>
        <taxon>eudicotyledons</taxon>
        <taxon>Gunneridae</taxon>
        <taxon>Pentapetalae</taxon>
        <taxon>rosids</taxon>
        <taxon>malvids</taxon>
        <taxon>Brassicales</taxon>
        <taxon>Brassicaceae</taxon>
        <taxon>Brassiceae</taxon>
        <taxon>Brassica</taxon>
    </lineage>
</organism>
<keyword evidence="2" id="KW-0217">Developmental protein</keyword>
<name>A0ABQ7MTM7_BRACM</name>
<dbReference type="PANTHER" id="PTHR31374:SF284">
    <property type="entry name" value="GENOME ASSEMBLY, CHROMOSOME: A04"/>
    <property type="match status" value="1"/>
</dbReference>
<evidence type="ECO:0000313" key="4">
    <source>
        <dbReference type="EMBL" id="KAG5402064.1"/>
    </source>
</evidence>
<keyword evidence="3" id="KW-0341">Growth regulation</keyword>
<accession>A0ABQ7MTM7</accession>
<gene>
    <name evidence="4" type="primary">A04p033370.1_BraROA</name>
    <name evidence="4" type="ORF">IGI04_016671</name>
</gene>
<protein>
    <submittedName>
        <fullName evidence="4">Uncharacterized protein</fullName>
    </submittedName>
</protein>
<keyword evidence="5" id="KW-1185">Reference proteome</keyword>
<evidence type="ECO:0000256" key="3">
    <source>
        <dbReference type="ARBA" id="ARBA00022604"/>
    </source>
</evidence>
<dbReference type="Pfam" id="PF02519">
    <property type="entry name" value="Auxin_inducible"/>
    <property type="match status" value="2"/>
</dbReference>
<dbReference type="EMBL" id="JADBGQ010000004">
    <property type="protein sequence ID" value="KAG5402064.1"/>
    <property type="molecule type" value="Genomic_DNA"/>
</dbReference>
<dbReference type="InterPro" id="IPR003676">
    <property type="entry name" value="SAUR_fam"/>
</dbReference>
<evidence type="ECO:0000256" key="1">
    <source>
        <dbReference type="ARBA" id="ARBA00006974"/>
    </source>
</evidence>
<dbReference type="PANTHER" id="PTHR31374">
    <property type="entry name" value="AUXIN-INDUCED PROTEIN-LIKE-RELATED"/>
    <property type="match status" value="1"/>
</dbReference>
<comment type="caution">
    <text evidence="4">The sequence shown here is derived from an EMBL/GenBank/DDBJ whole genome shotgun (WGS) entry which is preliminary data.</text>
</comment>
<evidence type="ECO:0000256" key="2">
    <source>
        <dbReference type="ARBA" id="ARBA00022473"/>
    </source>
</evidence>